<keyword evidence="1 4" id="KW-0808">Transferase</keyword>
<evidence type="ECO:0000256" key="1">
    <source>
        <dbReference type="ARBA" id="ARBA00022679"/>
    </source>
</evidence>
<evidence type="ECO:0000313" key="4">
    <source>
        <dbReference type="EMBL" id="MPN50933.1"/>
    </source>
</evidence>
<dbReference type="PANTHER" id="PTHR43095">
    <property type="entry name" value="SUGAR KINASE"/>
    <property type="match status" value="1"/>
</dbReference>
<dbReference type="SUPFAM" id="SSF53067">
    <property type="entry name" value="Actin-like ATPase domain"/>
    <property type="match status" value="1"/>
</dbReference>
<dbReference type="InterPro" id="IPR050406">
    <property type="entry name" value="FGGY_Carb_Kinase"/>
</dbReference>
<dbReference type="AlphaFoldDB" id="A0A645IUU6"/>
<feature type="domain" description="Carbohydrate kinase FGGY C-terminal" evidence="3">
    <location>
        <begin position="1"/>
        <end position="73"/>
    </location>
</feature>
<comment type="caution">
    <text evidence="4">The sequence shown here is derived from an EMBL/GenBank/DDBJ whole genome shotgun (WGS) entry which is preliminary data.</text>
</comment>
<dbReference type="GO" id="GO:0016301">
    <property type="term" value="F:kinase activity"/>
    <property type="evidence" value="ECO:0007669"/>
    <property type="project" value="UniProtKB-KW"/>
</dbReference>
<reference evidence="4" key="1">
    <citation type="submission" date="2019-08" db="EMBL/GenBank/DDBJ databases">
        <authorList>
            <person name="Kucharzyk K."/>
            <person name="Murdoch R.W."/>
            <person name="Higgins S."/>
            <person name="Loffler F."/>
        </authorList>
    </citation>
    <scope>NUCLEOTIDE SEQUENCE</scope>
</reference>
<dbReference type="InterPro" id="IPR018485">
    <property type="entry name" value="FGGY_C"/>
</dbReference>
<gene>
    <name evidence="4" type="primary">lsrK_3</name>
    <name evidence="4" type="ORF">SDC9_198573</name>
</gene>
<dbReference type="PANTHER" id="PTHR43095:SF5">
    <property type="entry name" value="XYLULOSE KINASE"/>
    <property type="match status" value="1"/>
</dbReference>
<name>A0A645IUU6_9ZZZZ</name>
<dbReference type="EC" id="2.7.1.189" evidence="4"/>
<keyword evidence="2 4" id="KW-0418">Kinase</keyword>
<organism evidence="4">
    <name type="scientific">bioreactor metagenome</name>
    <dbReference type="NCBI Taxonomy" id="1076179"/>
    <lineage>
        <taxon>unclassified sequences</taxon>
        <taxon>metagenomes</taxon>
        <taxon>ecological metagenomes</taxon>
    </lineage>
</organism>
<evidence type="ECO:0000259" key="3">
    <source>
        <dbReference type="Pfam" id="PF02782"/>
    </source>
</evidence>
<proteinExistence type="predicted"/>
<dbReference type="Gene3D" id="3.30.420.40">
    <property type="match status" value="1"/>
</dbReference>
<dbReference type="EMBL" id="VSSQ01115540">
    <property type="protein sequence ID" value="MPN50933.1"/>
    <property type="molecule type" value="Genomic_DNA"/>
</dbReference>
<sequence>MARALLEGVAYSLRHNLEIAESVGAHVETLRATGGSANSRLWTQIKADVTGKDIEVPGSDLATPLGAALLAGVGVGVYSGFDEAVERTVQIKRCQKHDDSHRPVYDQGYEIYRELYEQLKELMKQSRRARA</sequence>
<accession>A0A645IUU6</accession>
<dbReference type="Pfam" id="PF02782">
    <property type="entry name" value="FGGY_C"/>
    <property type="match status" value="1"/>
</dbReference>
<dbReference type="InterPro" id="IPR043129">
    <property type="entry name" value="ATPase_NBD"/>
</dbReference>
<protein>
    <submittedName>
        <fullName evidence="4">Autoinducer-2 kinase</fullName>
        <ecNumber evidence="4">2.7.1.189</ecNumber>
    </submittedName>
</protein>
<dbReference type="GO" id="GO:0005975">
    <property type="term" value="P:carbohydrate metabolic process"/>
    <property type="evidence" value="ECO:0007669"/>
    <property type="project" value="InterPro"/>
</dbReference>
<evidence type="ECO:0000256" key="2">
    <source>
        <dbReference type="ARBA" id="ARBA00022777"/>
    </source>
</evidence>